<dbReference type="InterPro" id="IPR004046">
    <property type="entry name" value="GST_C"/>
</dbReference>
<accession>A0A1T5HXX6</accession>
<dbReference type="PANTHER" id="PTHR44051:SF8">
    <property type="entry name" value="GLUTATHIONE S-TRANSFERASE GSTA"/>
    <property type="match status" value="1"/>
</dbReference>
<name>A0A1T5HXX6_9GAMM</name>
<comment type="similarity">
    <text evidence="1">Belongs to the GST superfamily.</text>
</comment>
<dbReference type="InterPro" id="IPR004045">
    <property type="entry name" value="Glutathione_S-Trfase_N"/>
</dbReference>
<evidence type="ECO:0000259" key="2">
    <source>
        <dbReference type="PROSITE" id="PS50404"/>
    </source>
</evidence>
<dbReference type="EMBL" id="FUZI01000001">
    <property type="protein sequence ID" value="SKC31566.1"/>
    <property type="molecule type" value="Genomic_DNA"/>
</dbReference>
<dbReference type="InterPro" id="IPR036249">
    <property type="entry name" value="Thioredoxin-like_sf"/>
</dbReference>
<dbReference type="Proteomes" id="UP000189966">
    <property type="component" value="Unassembled WGS sequence"/>
</dbReference>
<dbReference type="Pfam" id="PF00043">
    <property type="entry name" value="GST_C"/>
    <property type="match status" value="1"/>
</dbReference>
<dbReference type="SUPFAM" id="SSF52833">
    <property type="entry name" value="Thioredoxin-like"/>
    <property type="match status" value="1"/>
</dbReference>
<dbReference type="Gene3D" id="1.20.1050.10">
    <property type="match status" value="1"/>
</dbReference>
<gene>
    <name evidence="4" type="primary">yfcG</name>
    <name evidence="4" type="ORF">CZ809_01068</name>
</gene>
<evidence type="ECO:0000313" key="4">
    <source>
        <dbReference type="EMBL" id="SKC31566.1"/>
    </source>
</evidence>
<dbReference type="Gene3D" id="3.40.30.10">
    <property type="entry name" value="Glutaredoxin"/>
    <property type="match status" value="1"/>
</dbReference>
<dbReference type="OrthoDB" id="9803562at2"/>
<feature type="domain" description="GST C-terminal" evidence="3">
    <location>
        <begin position="91"/>
        <end position="223"/>
    </location>
</feature>
<dbReference type="RefSeq" id="WP_080156336.1">
    <property type="nucleotide sequence ID" value="NZ_FUZI01000001.1"/>
</dbReference>
<dbReference type="PROSITE" id="PS50405">
    <property type="entry name" value="GST_CTER"/>
    <property type="match status" value="1"/>
</dbReference>
<feature type="domain" description="GST N-terminal" evidence="2">
    <location>
        <begin position="1"/>
        <end position="88"/>
    </location>
</feature>
<protein>
    <submittedName>
        <fullName evidence="4">Disulfide-bond oxidoreductase YfcG</fullName>
        <ecNumber evidence="4">1.8.4.-</ecNumber>
    </submittedName>
</protein>
<dbReference type="GO" id="GO:0016491">
    <property type="term" value="F:oxidoreductase activity"/>
    <property type="evidence" value="ECO:0007669"/>
    <property type="project" value="UniProtKB-KW"/>
</dbReference>
<evidence type="ECO:0000259" key="3">
    <source>
        <dbReference type="PROSITE" id="PS50405"/>
    </source>
</evidence>
<dbReference type="Pfam" id="PF02798">
    <property type="entry name" value="GST_N"/>
    <property type="match status" value="1"/>
</dbReference>
<dbReference type="AlphaFoldDB" id="A0A1T5HXX6"/>
<dbReference type="PANTHER" id="PTHR44051">
    <property type="entry name" value="GLUTATHIONE S-TRANSFERASE-RELATED"/>
    <property type="match status" value="1"/>
</dbReference>
<dbReference type="SFLD" id="SFLDG00358">
    <property type="entry name" value="Main_(cytGST)"/>
    <property type="match status" value="1"/>
</dbReference>
<reference evidence="4 5" key="1">
    <citation type="submission" date="2017-02" db="EMBL/GenBank/DDBJ databases">
        <authorList>
            <person name="Peterson S.W."/>
        </authorList>
    </citation>
    <scope>NUCLEOTIDE SEQUENCE [LARGE SCALE GENOMIC DNA]</scope>
    <source>
        <strain evidence="5">type strain: NCCB 100098</strain>
    </source>
</reference>
<evidence type="ECO:0000313" key="5">
    <source>
        <dbReference type="Proteomes" id="UP000189966"/>
    </source>
</evidence>
<dbReference type="InterPro" id="IPR036282">
    <property type="entry name" value="Glutathione-S-Trfase_C_sf"/>
</dbReference>
<evidence type="ECO:0000256" key="1">
    <source>
        <dbReference type="RuleBase" id="RU003494"/>
    </source>
</evidence>
<dbReference type="SFLD" id="SFLDG01151">
    <property type="entry name" value="Main.2:_Nu-like"/>
    <property type="match status" value="1"/>
</dbReference>
<dbReference type="InterPro" id="IPR010987">
    <property type="entry name" value="Glutathione-S-Trfase_C-like"/>
</dbReference>
<proteinExistence type="inferred from homology"/>
<dbReference type="SFLD" id="SFLDS00019">
    <property type="entry name" value="Glutathione_Transferase_(cytos"/>
    <property type="match status" value="1"/>
</dbReference>
<keyword evidence="4" id="KW-0560">Oxidoreductase</keyword>
<dbReference type="EC" id="1.8.4.-" evidence="4"/>
<dbReference type="PROSITE" id="PS50404">
    <property type="entry name" value="GST_NTER"/>
    <property type="match status" value="1"/>
</dbReference>
<dbReference type="InterPro" id="IPR040079">
    <property type="entry name" value="Glutathione_S-Trfase"/>
</dbReference>
<dbReference type="SUPFAM" id="SSF47616">
    <property type="entry name" value="GST C-terminal domain-like"/>
    <property type="match status" value="1"/>
</dbReference>
<sequence>MKNLTLYTIGSPNGIKIPILLEELKLDYTLVNIDITKNEQFSATFSAVNPRHKIPVLIDKEYPNGESNVIAESCSILLYLADKYNDFISNDIISRTKTIEWLFYQASTEGTVFGAYGHFSTYHNDKIIDPYPRERYLKETIIVLNYINSELNNKLFLVDNKYSIADIAMFPWIIWIINFYNIEDVIDMSIYSNITDWVARCCARPETIKGLDTYHYLNIKNNQ</sequence>
<organism evidence="4 5">
    <name type="scientific">Photobacterium piscicola</name>
    <dbReference type="NCBI Taxonomy" id="1378299"/>
    <lineage>
        <taxon>Bacteria</taxon>
        <taxon>Pseudomonadati</taxon>
        <taxon>Pseudomonadota</taxon>
        <taxon>Gammaproteobacteria</taxon>
        <taxon>Vibrionales</taxon>
        <taxon>Vibrionaceae</taxon>
        <taxon>Photobacterium</taxon>
    </lineage>
</organism>